<dbReference type="PANTHER" id="PTHR11122:SF13">
    <property type="entry name" value="GLUCOSE-6-PHOSPHATE 1-EPIMERASE"/>
    <property type="match status" value="1"/>
</dbReference>
<reference evidence="6 7" key="1">
    <citation type="submission" date="2020-07" db="EMBL/GenBank/DDBJ databases">
        <authorList>
            <person name="Xu S."/>
            <person name="Li A."/>
        </authorList>
    </citation>
    <scope>NUCLEOTIDE SEQUENCE [LARGE SCALE GENOMIC DNA]</scope>
    <source>
        <strain evidence="6 7">SG-8</strain>
    </source>
</reference>
<comment type="catalytic activity">
    <reaction evidence="1">
        <text>alpha-D-glucose 6-phosphate = beta-D-glucose 6-phosphate</text>
        <dbReference type="Rhea" id="RHEA:16249"/>
        <dbReference type="ChEBI" id="CHEBI:58225"/>
        <dbReference type="ChEBI" id="CHEBI:58247"/>
        <dbReference type="EC" id="5.1.3.15"/>
    </reaction>
</comment>
<name>A0A7W3U2Z8_9GAMM</name>
<dbReference type="GO" id="GO:0030246">
    <property type="term" value="F:carbohydrate binding"/>
    <property type="evidence" value="ECO:0007669"/>
    <property type="project" value="UniProtKB-UniRule"/>
</dbReference>
<accession>A0A7W3U2Z8</accession>
<dbReference type="EC" id="5.1.3.15" evidence="4"/>
<dbReference type="Pfam" id="PF01263">
    <property type="entry name" value="Aldose_epim"/>
    <property type="match status" value="1"/>
</dbReference>
<evidence type="ECO:0000313" key="6">
    <source>
        <dbReference type="EMBL" id="MBB1087973.1"/>
    </source>
</evidence>
<feature type="active site" evidence="5">
    <location>
        <position position="153"/>
    </location>
</feature>
<evidence type="ECO:0000256" key="4">
    <source>
        <dbReference type="PIRNR" id="PIRNR016020"/>
    </source>
</evidence>
<evidence type="ECO:0000256" key="1">
    <source>
        <dbReference type="ARBA" id="ARBA00001096"/>
    </source>
</evidence>
<dbReference type="SUPFAM" id="SSF74650">
    <property type="entry name" value="Galactose mutarotase-like"/>
    <property type="match status" value="1"/>
</dbReference>
<evidence type="ECO:0000256" key="5">
    <source>
        <dbReference type="PIRSR" id="PIRSR016020-1"/>
    </source>
</evidence>
<organism evidence="6 7">
    <name type="scientific">Marilutibacter penaei</name>
    <dbReference type="NCBI Taxonomy" id="2759900"/>
    <lineage>
        <taxon>Bacteria</taxon>
        <taxon>Pseudomonadati</taxon>
        <taxon>Pseudomonadota</taxon>
        <taxon>Gammaproteobacteria</taxon>
        <taxon>Lysobacterales</taxon>
        <taxon>Lysobacteraceae</taxon>
        <taxon>Marilutibacter</taxon>
    </lineage>
</organism>
<dbReference type="PANTHER" id="PTHR11122">
    <property type="entry name" value="APOSPORY-ASSOCIATED PROTEIN C-RELATED"/>
    <property type="match status" value="1"/>
</dbReference>
<dbReference type="GO" id="GO:0047938">
    <property type="term" value="F:glucose-6-phosphate 1-epimerase activity"/>
    <property type="evidence" value="ECO:0007669"/>
    <property type="project" value="UniProtKB-UniRule"/>
</dbReference>
<gene>
    <name evidence="6" type="ORF">H4F99_05650</name>
</gene>
<dbReference type="InterPro" id="IPR008183">
    <property type="entry name" value="Aldose_1/G6P_1-epimerase"/>
</dbReference>
<keyword evidence="3 4" id="KW-0413">Isomerase</keyword>
<feature type="active site" evidence="5">
    <location>
        <position position="255"/>
    </location>
</feature>
<dbReference type="GO" id="GO:0005975">
    <property type="term" value="P:carbohydrate metabolic process"/>
    <property type="evidence" value="ECO:0007669"/>
    <property type="project" value="InterPro"/>
</dbReference>
<dbReference type="PIRSF" id="PIRSF016020">
    <property type="entry name" value="PHexose_mutarotase"/>
    <property type="match status" value="1"/>
</dbReference>
<dbReference type="GO" id="GO:0005737">
    <property type="term" value="C:cytoplasm"/>
    <property type="evidence" value="ECO:0007669"/>
    <property type="project" value="TreeGrafter"/>
</dbReference>
<evidence type="ECO:0000313" key="7">
    <source>
        <dbReference type="Proteomes" id="UP000552587"/>
    </source>
</evidence>
<keyword evidence="7" id="KW-1185">Reference proteome</keyword>
<evidence type="ECO:0000256" key="2">
    <source>
        <dbReference type="ARBA" id="ARBA00005866"/>
    </source>
</evidence>
<dbReference type="RefSeq" id="WP_182668748.1">
    <property type="nucleotide sequence ID" value="NZ_JACHTE010000003.1"/>
</dbReference>
<dbReference type="AlphaFoldDB" id="A0A7W3U2Z8"/>
<evidence type="ECO:0000256" key="3">
    <source>
        <dbReference type="ARBA" id="ARBA00023235"/>
    </source>
</evidence>
<dbReference type="InterPro" id="IPR011013">
    <property type="entry name" value="Gal_mutarotase_sf_dom"/>
</dbReference>
<comment type="similarity">
    <text evidence="2 4">Belongs to the glucose-6-phosphate 1-epimerase family.</text>
</comment>
<dbReference type="InterPro" id="IPR025532">
    <property type="entry name" value="G6P_1-epimerase"/>
</dbReference>
<dbReference type="CDD" id="cd09020">
    <property type="entry name" value="D-hex-6-P-epi_like"/>
    <property type="match status" value="1"/>
</dbReference>
<proteinExistence type="inferred from homology"/>
<dbReference type="Gene3D" id="2.70.98.10">
    <property type="match status" value="1"/>
</dbReference>
<protein>
    <recommendedName>
        <fullName evidence="4">Putative glucose-6-phosphate 1-epimerase</fullName>
        <ecNumber evidence="4">5.1.3.15</ecNumber>
    </recommendedName>
</protein>
<comment type="caution">
    <text evidence="6">The sequence shown here is derived from an EMBL/GenBank/DDBJ whole genome shotgun (WGS) entry which is preliminary data.</text>
</comment>
<dbReference type="InterPro" id="IPR014718">
    <property type="entry name" value="GH-type_carb-bd"/>
</dbReference>
<dbReference type="EMBL" id="JACHTE010000003">
    <property type="protein sequence ID" value="MBB1087973.1"/>
    <property type="molecule type" value="Genomic_DNA"/>
</dbReference>
<dbReference type="Proteomes" id="UP000552587">
    <property type="component" value="Unassembled WGS sequence"/>
</dbReference>
<sequence>MDTDPSPGPTNDRANFGQYRAEAHGMSVAGTTFGGQVLSWIADGRERLFRGPADRHAEGTAVRGGIPVIFPQFAMRGSGGRHGFARRVSWRRVAEDVPGRLTFMLEDDASTRQAWPHPFRLQLEALLSPRALSVALNVCNTGTAPFDFAAALHTYLRTDDVTRARLSGLEGHHFHDSTRGEDALDPGPTLTLDSREIDRIYADVEAPLHYEDGQQRLAITMTGFRDVVLWNPGPEKAAGLPDLATGDHRRFICIEAARILSPVELPPGESWRGEQVFSLRADG</sequence>